<reference evidence="2" key="1">
    <citation type="submission" date="2021-06" db="EMBL/GenBank/DDBJ databases">
        <title>Genome Sequence of Mortierella hyaline Strain SCG-10, a Cold-Adapted, Nitrate-Reducing Fungus Isolated from Soil in Minnesota, USA.</title>
        <authorList>
            <person name="Aldossari N."/>
        </authorList>
    </citation>
    <scope>NUCLEOTIDE SEQUENCE</scope>
    <source>
        <strain evidence="2">SCG-10</strain>
    </source>
</reference>
<proteinExistence type="predicted"/>
<evidence type="ECO:0000313" key="2">
    <source>
        <dbReference type="EMBL" id="KAG9061226.1"/>
    </source>
</evidence>
<sequence length="88" mass="9792">MKHAATGAQNTIRKMAIVKARESMSADLIQDEGLTVDEDEEQSDPARKHARSEDERIAGSASKIRLLQARFVNNPANKANIQNLCRFL</sequence>
<comment type="caution">
    <text evidence="2">The sequence shown here is derived from an EMBL/GenBank/DDBJ whole genome shotgun (WGS) entry which is preliminary data.</text>
</comment>
<keyword evidence="3" id="KW-1185">Reference proteome</keyword>
<accession>A0A9P8BMX9</accession>
<dbReference type="Proteomes" id="UP000707451">
    <property type="component" value="Unassembled WGS sequence"/>
</dbReference>
<name>A0A9P8BMX9_9FUNG</name>
<evidence type="ECO:0000256" key="1">
    <source>
        <dbReference type="SAM" id="MobiDB-lite"/>
    </source>
</evidence>
<feature type="region of interest" description="Disordered" evidence="1">
    <location>
        <begin position="30"/>
        <end position="57"/>
    </location>
</feature>
<organism evidence="2 3">
    <name type="scientific">Linnemannia hyalina</name>
    <dbReference type="NCBI Taxonomy" id="64524"/>
    <lineage>
        <taxon>Eukaryota</taxon>
        <taxon>Fungi</taxon>
        <taxon>Fungi incertae sedis</taxon>
        <taxon>Mucoromycota</taxon>
        <taxon>Mortierellomycotina</taxon>
        <taxon>Mortierellomycetes</taxon>
        <taxon>Mortierellales</taxon>
        <taxon>Mortierellaceae</taxon>
        <taxon>Linnemannia</taxon>
    </lineage>
</organism>
<protein>
    <submittedName>
        <fullName evidence="2">Uncharacterized protein</fullName>
    </submittedName>
</protein>
<gene>
    <name evidence="2" type="ORF">KI688_007564</name>
</gene>
<feature type="compositionally biased region" description="Acidic residues" evidence="1">
    <location>
        <begin position="34"/>
        <end position="43"/>
    </location>
</feature>
<dbReference type="AlphaFoldDB" id="A0A9P8BMX9"/>
<evidence type="ECO:0000313" key="3">
    <source>
        <dbReference type="Proteomes" id="UP000707451"/>
    </source>
</evidence>
<dbReference type="EMBL" id="JAHRHY010000025">
    <property type="protein sequence ID" value="KAG9061226.1"/>
    <property type="molecule type" value="Genomic_DNA"/>
</dbReference>
<feature type="compositionally biased region" description="Basic and acidic residues" evidence="1">
    <location>
        <begin position="44"/>
        <end position="57"/>
    </location>
</feature>